<dbReference type="SMART" id="SM00034">
    <property type="entry name" value="CLECT"/>
    <property type="match status" value="1"/>
</dbReference>
<feature type="domain" description="CUB" evidence="6">
    <location>
        <begin position="116"/>
        <end position="223"/>
    </location>
</feature>
<organism evidence="8 10">
    <name type="scientific">Didymodactylos carnosus</name>
    <dbReference type="NCBI Taxonomy" id="1234261"/>
    <lineage>
        <taxon>Eukaryota</taxon>
        <taxon>Metazoa</taxon>
        <taxon>Spiralia</taxon>
        <taxon>Gnathifera</taxon>
        <taxon>Rotifera</taxon>
        <taxon>Eurotatoria</taxon>
        <taxon>Bdelloidea</taxon>
        <taxon>Philodinida</taxon>
        <taxon>Philodinidae</taxon>
        <taxon>Didymodactylos</taxon>
    </lineage>
</organism>
<proteinExistence type="predicted"/>
<evidence type="ECO:0000313" key="9">
    <source>
        <dbReference type="EMBL" id="CAF3642684.1"/>
    </source>
</evidence>
<dbReference type="InterPro" id="IPR043159">
    <property type="entry name" value="Lectin_gal-bd_sf"/>
</dbReference>
<evidence type="ECO:0000256" key="4">
    <source>
        <dbReference type="SAM" id="MobiDB-lite"/>
    </source>
</evidence>
<dbReference type="InterPro" id="IPR001304">
    <property type="entry name" value="C-type_lectin-like"/>
</dbReference>
<reference evidence="8" key="1">
    <citation type="submission" date="2021-02" db="EMBL/GenBank/DDBJ databases">
        <authorList>
            <person name="Nowell W R."/>
        </authorList>
    </citation>
    <scope>NUCLEOTIDE SEQUENCE</scope>
</reference>
<gene>
    <name evidence="8" type="ORF">GPM918_LOCUS6275</name>
    <name evidence="9" type="ORF">SRO942_LOCUS6275</name>
</gene>
<keyword evidence="1" id="KW-0430">Lectin</keyword>
<dbReference type="GO" id="GO:0030246">
    <property type="term" value="F:carbohydrate binding"/>
    <property type="evidence" value="ECO:0007669"/>
    <property type="project" value="UniProtKB-KW"/>
</dbReference>
<dbReference type="PANTHER" id="PTHR46746:SF9">
    <property type="entry name" value="CD209 ANTIGEN-LIKE PROTEIN C-LIKE"/>
    <property type="match status" value="1"/>
</dbReference>
<comment type="caution">
    <text evidence="8">The sequence shown here is derived from an EMBL/GenBank/DDBJ whole genome shotgun (WGS) entry which is preliminary data.</text>
</comment>
<keyword evidence="5" id="KW-1133">Transmembrane helix</keyword>
<dbReference type="AlphaFoldDB" id="A0A813WRG9"/>
<dbReference type="Proteomes" id="UP000663829">
    <property type="component" value="Unassembled WGS sequence"/>
</dbReference>
<evidence type="ECO:0000256" key="2">
    <source>
        <dbReference type="ARBA" id="ARBA00023157"/>
    </source>
</evidence>
<dbReference type="Gene3D" id="2.60.120.290">
    <property type="entry name" value="Spermadhesin, CUB domain"/>
    <property type="match status" value="1"/>
</dbReference>
<evidence type="ECO:0000256" key="3">
    <source>
        <dbReference type="PROSITE-ProRule" id="PRU00059"/>
    </source>
</evidence>
<evidence type="ECO:0000313" key="8">
    <source>
        <dbReference type="EMBL" id="CAF0854914.1"/>
    </source>
</evidence>
<dbReference type="InterPro" id="IPR016187">
    <property type="entry name" value="CTDL_fold"/>
</dbReference>
<dbReference type="EMBL" id="CAJNOQ010000958">
    <property type="protein sequence ID" value="CAF0854914.1"/>
    <property type="molecule type" value="Genomic_DNA"/>
</dbReference>
<feature type="region of interest" description="Disordered" evidence="4">
    <location>
        <begin position="531"/>
        <end position="572"/>
    </location>
</feature>
<keyword evidence="2" id="KW-1015">Disulfide bond</keyword>
<dbReference type="PROSITE" id="PS50041">
    <property type="entry name" value="C_TYPE_LECTIN_2"/>
    <property type="match status" value="1"/>
</dbReference>
<keyword evidence="5" id="KW-0812">Transmembrane</keyword>
<dbReference type="SMART" id="SM00042">
    <property type="entry name" value="CUB"/>
    <property type="match status" value="1"/>
</dbReference>
<feature type="transmembrane region" description="Helical" evidence="5">
    <location>
        <begin position="470"/>
        <end position="492"/>
    </location>
</feature>
<comment type="caution">
    <text evidence="3">Lacks conserved residue(s) required for the propagation of feature annotation.</text>
</comment>
<dbReference type="PROSITE" id="PS01180">
    <property type="entry name" value="CUB"/>
    <property type="match status" value="1"/>
</dbReference>
<dbReference type="InterPro" id="IPR051379">
    <property type="entry name" value="C-type_Lectin_Receptor_IMM"/>
</dbReference>
<dbReference type="InterPro" id="IPR000859">
    <property type="entry name" value="CUB_dom"/>
</dbReference>
<keyword evidence="10" id="KW-1185">Reference proteome</keyword>
<feature type="compositionally biased region" description="Low complexity" evidence="4">
    <location>
        <begin position="531"/>
        <end position="552"/>
    </location>
</feature>
<dbReference type="SUPFAM" id="SSF56436">
    <property type="entry name" value="C-type lectin-like"/>
    <property type="match status" value="1"/>
</dbReference>
<protein>
    <recommendedName>
        <fullName evidence="11">C-type lectin domain-containing protein</fullName>
    </recommendedName>
</protein>
<keyword evidence="5" id="KW-0472">Membrane</keyword>
<sequence>MFLTIADEWYSKSQCTQKEYANHMDIECGNKIILIGWSHYGTKKRSTTNQQESQRCEPLESDCIMDYTHKIAELCNGVSLCQVILTQQFIHKCSDEATYLFISYQCIANNTIIDICSKRSLESSTELHLITPSFPNEYPNNVNCTCSVSSTDQSSSQQVTIDVESLSFNLQDNDFLSTSTSISQSGTLSFGSSIVAVENHIDLTFTTDETLSQSGFWIRLHGYSSCGRDEYSLGSKCLRLFTMKHSWTTAREKCLSIGSRLLKLYDIVEEKKLLNFLTNGQYQDTQYWIGLYKNSEEWLWDTKQNKKFSIKSWWPWRTSTPSDDKNSDASNCVLRTQDGWVKKPCENAYAFICERDTNRELIPLSVRCGNAQQRLFPSPTTTTTTSSSIPLLTTTTIVSPVSKVQLPLIKRTRRPNLFNERANNDNNSPNLNNEVYISQNQQLDPLEVKKNELNVQTQPSTTKHTIDPTILAAVLGGVAIAIFSVNIVVCYICRKRSQKQSKCKTPVESQSSFTHEELQRSLMQHLYHEQTNTISSTSSSSNHSQSQSNDTTRTTTGVLSAPPITPILLGSTSSPNNNTNFNLLTDQPTSFDHQNYTLTKCPQHFSSYPTSNNHRPGHVVACNGNSGSLCFRNPHADLNTTQNVDYHVYETIPSSSTTDTPYMLHSAFKPVLQGQTQTIRPFLPRTNIIYRNRQQPLTTVNTSPYDTSTINSSTKNNQQTVLIPVCCGHHHLSLPSHPQQLCCNYNQTSVIPSQISNSNMPRSNVEQIYVGSESIV</sequence>
<dbReference type="SUPFAM" id="SSF49854">
    <property type="entry name" value="Spermadhesin, CUB domain"/>
    <property type="match status" value="1"/>
</dbReference>
<dbReference type="Pfam" id="PF00431">
    <property type="entry name" value="CUB"/>
    <property type="match status" value="1"/>
</dbReference>
<evidence type="ECO:0000313" key="10">
    <source>
        <dbReference type="Proteomes" id="UP000663829"/>
    </source>
</evidence>
<evidence type="ECO:0000259" key="7">
    <source>
        <dbReference type="PROSITE" id="PS50041"/>
    </source>
</evidence>
<dbReference type="Gene3D" id="3.10.100.10">
    <property type="entry name" value="Mannose-Binding Protein A, subunit A"/>
    <property type="match status" value="1"/>
</dbReference>
<evidence type="ECO:0000259" key="6">
    <source>
        <dbReference type="PROSITE" id="PS01180"/>
    </source>
</evidence>
<evidence type="ECO:0000256" key="5">
    <source>
        <dbReference type="SAM" id="Phobius"/>
    </source>
</evidence>
<evidence type="ECO:0008006" key="11">
    <source>
        <dbReference type="Google" id="ProtNLM"/>
    </source>
</evidence>
<feature type="domain" description="C-type lectin" evidence="7">
    <location>
        <begin position="233"/>
        <end position="354"/>
    </location>
</feature>
<dbReference type="Gene3D" id="2.60.120.740">
    <property type="match status" value="1"/>
</dbReference>
<dbReference type="InterPro" id="IPR016186">
    <property type="entry name" value="C-type_lectin-like/link_sf"/>
</dbReference>
<accession>A0A813WRG9</accession>
<dbReference type="InterPro" id="IPR035914">
    <property type="entry name" value="Sperma_CUB_dom_sf"/>
</dbReference>
<name>A0A813WRG9_9BILA</name>
<dbReference type="Proteomes" id="UP000681722">
    <property type="component" value="Unassembled WGS sequence"/>
</dbReference>
<dbReference type="PANTHER" id="PTHR46746">
    <property type="entry name" value="KILLER CELL LECTIN-LIKE RECEPTOR SUBFAMILY F MEMBER 2"/>
    <property type="match status" value="1"/>
</dbReference>
<dbReference type="CDD" id="cd00037">
    <property type="entry name" value="CLECT"/>
    <property type="match status" value="1"/>
</dbReference>
<dbReference type="CDD" id="cd22823">
    <property type="entry name" value="Gal_Rha_Lectin"/>
    <property type="match status" value="1"/>
</dbReference>
<dbReference type="OrthoDB" id="431034at2759"/>
<dbReference type="EMBL" id="CAJOBC010000958">
    <property type="protein sequence ID" value="CAF3642684.1"/>
    <property type="molecule type" value="Genomic_DNA"/>
</dbReference>
<dbReference type="Pfam" id="PF00059">
    <property type="entry name" value="Lectin_C"/>
    <property type="match status" value="1"/>
</dbReference>
<evidence type="ECO:0000256" key="1">
    <source>
        <dbReference type="ARBA" id="ARBA00022734"/>
    </source>
</evidence>